<evidence type="ECO:0000313" key="5">
    <source>
        <dbReference type="EMBL" id="KAJ7350452.1"/>
    </source>
</evidence>
<evidence type="ECO:0000256" key="2">
    <source>
        <dbReference type="ARBA" id="ARBA00022602"/>
    </source>
</evidence>
<reference evidence="5" key="1">
    <citation type="submission" date="2023-03" db="EMBL/GenBank/DDBJ databases">
        <title>Massive genome expansion in bonnet fungi (Mycena s.s.) driven by repeated elements and novel gene families across ecological guilds.</title>
        <authorList>
            <consortium name="Lawrence Berkeley National Laboratory"/>
            <person name="Harder C.B."/>
            <person name="Miyauchi S."/>
            <person name="Viragh M."/>
            <person name="Kuo A."/>
            <person name="Thoen E."/>
            <person name="Andreopoulos B."/>
            <person name="Lu D."/>
            <person name="Skrede I."/>
            <person name="Drula E."/>
            <person name="Henrissat B."/>
            <person name="Morin E."/>
            <person name="Kohler A."/>
            <person name="Barry K."/>
            <person name="LaButti K."/>
            <person name="Morin E."/>
            <person name="Salamov A."/>
            <person name="Lipzen A."/>
            <person name="Mereny Z."/>
            <person name="Hegedus B."/>
            <person name="Baldrian P."/>
            <person name="Stursova M."/>
            <person name="Weitz H."/>
            <person name="Taylor A."/>
            <person name="Grigoriev I.V."/>
            <person name="Nagy L.G."/>
            <person name="Martin F."/>
            <person name="Kauserud H."/>
        </authorList>
    </citation>
    <scope>NUCLEOTIDE SEQUENCE</scope>
    <source>
        <strain evidence="5">CBHHK002</strain>
    </source>
</reference>
<sequence>MANSLVHSLAQILMQDSLLTLEILPGGLESWLTAPPGVMQPSADFPFVYVDGHLGVPKKILYQLYLSALGLLKSESAASQLDASCAILLANPAHQTALNVRKHNIQSGTLSAHAELKFSAILLPSSRPCSKESIQWAHRRWCFNSLYPRSFPDFGPPLQGWTGPSEVPEIPPDAVEKEFDLISRCCEAYPRNYHAWSHHHFVTQCIYVSLRSSHPADSPFLALFTAEFMNLRRWIESHVSDYSAMHQFCSIVSRLQSLDLPQYHAALEPLADPSIHFEHAMSLITIFPEHESLWMYLRATISMSPNFKGLASSAIVSTAALDGPHREKFILWTKSRDPSFTT</sequence>
<gene>
    <name evidence="5" type="ORF">DFH08DRAFT_861496</name>
</gene>
<comment type="caution">
    <text evidence="5">The sequence shown here is derived from an EMBL/GenBank/DDBJ whole genome shotgun (WGS) entry which is preliminary data.</text>
</comment>
<dbReference type="Pfam" id="PF01239">
    <property type="entry name" value="PPTA"/>
    <property type="match status" value="1"/>
</dbReference>
<accession>A0AAD7EU56</accession>
<dbReference type="EMBL" id="JARIHO010000014">
    <property type="protein sequence ID" value="KAJ7350452.1"/>
    <property type="molecule type" value="Genomic_DNA"/>
</dbReference>
<evidence type="ECO:0008006" key="7">
    <source>
        <dbReference type="Google" id="ProtNLM"/>
    </source>
</evidence>
<organism evidence="5 6">
    <name type="scientific">Mycena albidolilacea</name>
    <dbReference type="NCBI Taxonomy" id="1033008"/>
    <lineage>
        <taxon>Eukaryota</taxon>
        <taxon>Fungi</taxon>
        <taxon>Dikarya</taxon>
        <taxon>Basidiomycota</taxon>
        <taxon>Agaricomycotina</taxon>
        <taxon>Agaricomycetes</taxon>
        <taxon>Agaricomycetidae</taxon>
        <taxon>Agaricales</taxon>
        <taxon>Marasmiineae</taxon>
        <taxon>Mycenaceae</taxon>
        <taxon>Mycena</taxon>
    </lineage>
</organism>
<evidence type="ECO:0000313" key="6">
    <source>
        <dbReference type="Proteomes" id="UP001218218"/>
    </source>
</evidence>
<keyword evidence="6" id="KW-1185">Reference proteome</keyword>
<dbReference type="GO" id="GO:0008318">
    <property type="term" value="F:protein prenyltransferase activity"/>
    <property type="evidence" value="ECO:0007669"/>
    <property type="project" value="InterPro"/>
</dbReference>
<evidence type="ECO:0000256" key="1">
    <source>
        <dbReference type="ARBA" id="ARBA00006734"/>
    </source>
</evidence>
<evidence type="ECO:0000256" key="3">
    <source>
        <dbReference type="ARBA" id="ARBA00022679"/>
    </source>
</evidence>
<dbReference type="SUPFAM" id="SSF48439">
    <property type="entry name" value="Protein prenylyltransferase"/>
    <property type="match status" value="1"/>
</dbReference>
<dbReference type="PANTHER" id="PTHR11129:SF3">
    <property type="entry name" value="PROTEIN PRENYLTRANSFERASE ALPHA SUBUNIT REPEAT-CONTAINING PROTEIN 1"/>
    <property type="match status" value="1"/>
</dbReference>
<dbReference type="PROSITE" id="PS51147">
    <property type="entry name" value="PFTA"/>
    <property type="match status" value="1"/>
</dbReference>
<name>A0AAD7EU56_9AGAR</name>
<dbReference type="Proteomes" id="UP001218218">
    <property type="component" value="Unassembled WGS sequence"/>
</dbReference>
<keyword evidence="2" id="KW-0637">Prenyltransferase</keyword>
<evidence type="ECO:0000256" key="4">
    <source>
        <dbReference type="ARBA" id="ARBA00022737"/>
    </source>
</evidence>
<dbReference type="GO" id="GO:0005737">
    <property type="term" value="C:cytoplasm"/>
    <property type="evidence" value="ECO:0007669"/>
    <property type="project" value="TreeGrafter"/>
</dbReference>
<dbReference type="Gene3D" id="1.25.40.120">
    <property type="entry name" value="Protein prenylyltransferase"/>
    <property type="match status" value="1"/>
</dbReference>
<dbReference type="PANTHER" id="PTHR11129">
    <property type="entry name" value="PROTEIN FARNESYLTRANSFERASE ALPHA SUBUNIT/RAB GERANYLGERANYL TRANSFERASE ALPHA SUBUNIT"/>
    <property type="match status" value="1"/>
</dbReference>
<comment type="similarity">
    <text evidence="1">Belongs to the protein prenyltransferase subunit alpha family.</text>
</comment>
<keyword evidence="3" id="KW-0808">Transferase</keyword>
<dbReference type="InterPro" id="IPR002088">
    <property type="entry name" value="Prenyl_trans_a"/>
</dbReference>
<dbReference type="AlphaFoldDB" id="A0AAD7EU56"/>
<keyword evidence="4" id="KW-0677">Repeat</keyword>
<protein>
    <recommendedName>
        <fullName evidence="7">Protein prenyltransferase alpha subunit repeat-containing protein 1</fullName>
    </recommendedName>
</protein>
<proteinExistence type="inferred from homology"/>